<accession>A0AAV4XA36</accession>
<protein>
    <submittedName>
        <fullName evidence="1">Uncharacterized protein</fullName>
    </submittedName>
</protein>
<sequence>MAFALLKLLSTETPKAQQIPCVVPAPINPSANSLKHQRLNNTVCDASSHQPINQLIGLAAVLAVRTFTHGVCPAKSYFHRNIKGSTNTVFGASSHQPIDQLIGLAAELAVRVRVVNQITRDGSFEYHLAPLSALGAQIQWPLKQARCRNLWKELLNEIYPLIRV</sequence>
<dbReference type="EMBL" id="BPLR01017479">
    <property type="protein sequence ID" value="GIY91945.1"/>
    <property type="molecule type" value="Genomic_DNA"/>
</dbReference>
<organism evidence="1 2">
    <name type="scientific">Caerostris extrusa</name>
    <name type="common">Bark spider</name>
    <name type="synonym">Caerostris bankana</name>
    <dbReference type="NCBI Taxonomy" id="172846"/>
    <lineage>
        <taxon>Eukaryota</taxon>
        <taxon>Metazoa</taxon>
        <taxon>Ecdysozoa</taxon>
        <taxon>Arthropoda</taxon>
        <taxon>Chelicerata</taxon>
        <taxon>Arachnida</taxon>
        <taxon>Araneae</taxon>
        <taxon>Araneomorphae</taxon>
        <taxon>Entelegynae</taxon>
        <taxon>Araneoidea</taxon>
        <taxon>Araneidae</taxon>
        <taxon>Caerostris</taxon>
    </lineage>
</organism>
<comment type="caution">
    <text evidence="1">The sequence shown here is derived from an EMBL/GenBank/DDBJ whole genome shotgun (WGS) entry which is preliminary data.</text>
</comment>
<reference evidence="1 2" key="1">
    <citation type="submission" date="2021-06" db="EMBL/GenBank/DDBJ databases">
        <title>Caerostris extrusa draft genome.</title>
        <authorList>
            <person name="Kono N."/>
            <person name="Arakawa K."/>
        </authorList>
    </citation>
    <scope>NUCLEOTIDE SEQUENCE [LARGE SCALE GENOMIC DNA]</scope>
</reference>
<name>A0AAV4XA36_CAEEX</name>
<dbReference type="AlphaFoldDB" id="A0AAV4XA36"/>
<dbReference type="Proteomes" id="UP001054945">
    <property type="component" value="Unassembled WGS sequence"/>
</dbReference>
<gene>
    <name evidence="1" type="ORF">CEXT_530181</name>
</gene>
<evidence type="ECO:0000313" key="2">
    <source>
        <dbReference type="Proteomes" id="UP001054945"/>
    </source>
</evidence>
<evidence type="ECO:0000313" key="1">
    <source>
        <dbReference type="EMBL" id="GIY91945.1"/>
    </source>
</evidence>
<keyword evidence="2" id="KW-1185">Reference proteome</keyword>
<proteinExistence type="predicted"/>